<dbReference type="InterPro" id="IPR052164">
    <property type="entry name" value="Anthracycline_SecMetBiosynth"/>
</dbReference>
<dbReference type="GO" id="GO:0051213">
    <property type="term" value="F:dioxygenase activity"/>
    <property type="evidence" value="ECO:0007669"/>
    <property type="project" value="UniProtKB-KW"/>
</dbReference>
<dbReference type="InterPro" id="IPR037523">
    <property type="entry name" value="VOC_core"/>
</dbReference>
<dbReference type="InterPro" id="IPR029068">
    <property type="entry name" value="Glyas_Bleomycin-R_OHBP_Dase"/>
</dbReference>
<name>A0A0W7X2H3_9ACTN</name>
<dbReference type="SUPFAM" id="SSF54593">
    <property type="entry name" value="Glyoxalase/Bleomycin resistance protein/Dihydroxybiphenyl dioxygenase"/>
    <property type="match status" value="1"/>
</dbReference>
<dbReference type="PANTHER" id="PTHR33993:SF14">
    <property type="entry name" value="GB|AAF24581.1"/>
    <property type="match status" value="1"/>
</dbReference>
<keyword evidence="3" id="KW-1185">Reference proteome</keyword>
<organism evidence="2 3">
    <name type="scientific">Streptomyces silvensis</name>
    <dbReference type="NCBI Taxonomy" id="1765722"/>
    <lineage>
        <taxon>Bacteria</taxon>
        <taxon>Bacillati</taxon>
        <taxon>Actinomycetota</taxon>
        <taxon>Actinomycetes</taxon>
        <taxon>Kitasatosporales</taxon>
        <taxon>Streptomycetaceae</taxon>
        <taxon>Streptomyces</taxon>
    </lineage>
</organism>
<keyword evidence="2" id="KW-0560">Oxidoreductase</keyword>
<dbReference type="InterPro" id="IPR004360">
    <property type="entry name" value="Glyas_Fos-R_dOase_dom"/>
</dbReference>
<dbReference type="EMBL" id="LOCL01000035">
    <property type="protein sequence ID" value="KUF17081.1"/>
    <property type="molecule type" value="Genomic_DNA"/>
</dbReference>
<dbReference type="AlphaFoldDB" id="A0A0W7X2H3"/>
<dbReference type="Proteomes" id="UP000054804">
    <property type="component" value="Unassembled WGS sequence"/>
</dbReference>
<evidence type="ECO:0000313" key="2">
    <source>
        <dbReference type="EMBL" id="KUF17081.1"/>
    </source>
</evidence>
<dbReference type="Pfam" id="PF00903">
    <property type="entry name" value="Glyoxalase"/>
    <property type="match status" value="1"/>
</dbReference>
<gene>
    <name evidence="2" type="ORF">AT728_23890</name>
</gene>
<comment type="caution">
    <text evidence="2">The sequence shown here is derived from an EMBL/GenBank/DDBJ whole genome shotgun (WGS) entry which is preliminary data.</text>
</comment>
<feature type="domain" description="VOC" evidence="1">
    <location>
        <begin position="1"/>
        <end position="112"/>
    </location>
</feature>
<sequence length="113" mass="12133">MLITPDLDRLVAFYTELLGAEETDRVPDEGPVFFLNLRVKDSDLGIVADKNVEPGTPQRSLLSVTVASVDDLLARVEALGGTVLGPANDMPWGQRVAHIKDPDGNAVNLAQPI</sequence>
<reference evidence="2 3" key="1">
    <citation type="submission" date="2015-12" db="EMBL/GenBank/DDBJ databases">
        <title>Draft genome sequence of Streptomyces silvensis ATCC 53525, a producer of novel hormone antagonists.</title>
        <authorList>
            <person name="Johnston C.W."/>
            <person name="Li Y."/>
            <person name="Magarvey N.A."/>
        </authorList>
    </citation>
    <scope>NUCLEOTIDE SEQUENCE [LARGE SCALE GENOMIC DNA]</scope>
    <source>
        <strain evidence="2 3">ATCC 53525</strain>
    </source>
</reference>
<dbReference type="PANTHER" id="PTHR33993">
    <property type="entry name" value="GLYOXALASE-RELATED"/>
    <property type="match status" value="1"/>
</dbReference>
<protein>
    <submittedName>
        <fullName evidence="2">Extradiol dioxygenase</fullName>
    </submittedName>
</protein>
<keyword evidence="2" id="KW-0223">Dioxygenase</keyword>
<dbReference type="PROSITE" id="PS51819">
    <property type="entry name" value="VOC"/>
    <property type="match status" value="1"/>
</dbReference>
<dbReference type="STRING" id="1765722.AT728_23890"/>
<proteinExistence type="predicted"/>
<accession>A0A0W7X2H3</accession>
<dbReference type="Gene3D" id="3.10.180.10">
    <property type="entry name" value="2,3-Dihydroxybiphenyl 1,2-Dioxygenase, domain 1"/>
    <property type="match status" value="1"/>
</dbReference>
<evidence type="ECO:0000259" key="1">
    <source>
        <dbReference type="PROSITE" id="PS51819"/>
    </source>
</evidence>
<evidence type="ECO:0000313" key="3">
    <source>
        <dbReference type="Proteomes" id="UP000054804"/>
    </source>
</evidence>